<organism evidence="2">
    <name type="scientific">Anguilla anguilla</name>
    <name type="common">European freshwater eel</name>
    <name type="synonym">Muraena anguilla</name>
    <dbReference type="NCBI Taxonomy" id="7936"/>
    <lineage>
        <taxon>Eukaryota</taxon>
        <taxon>Metazoa</taxon>
        <taxon>Chordata</taxon>
        <taxon>Craniata</taxon>
        <taxon>Vertebrata</taxon>
        <taxon>Euteleostomi</taxon>
        <taxon>Actinopterygii</taxon>
        <taxon>Neopterygii</taxon>
        <taxon>Teleostei</taxon>
        <taxon>Anguilliformes</taxon>
        <taxon>Anguillidae</taxon>
        <taxon>Anguilla</taxon>
    </lineage>
</organism>
<dbReference type="EMBL" id="GBXM01064362">
    <property type="protein sequence ID" value="JAH44215.1"/>
    <property type="molecule type" value="Transcribed_RNA"/>
</dbReference>
<reference evidence="2" key="2">
    <citation type="journal article" date="2015" name="Fish Shellfish Immunol.">
        <title>Early steps in the European eel (Anguilla anguilla)-Vibrio vulnificus interaction in the gills: Role of the RtxA13 toxin.</title>
        <authorList>
            <person name="Callol A."/>
            <person name="Pajuelo D."/>
            <person name="Ebbesson L."/>
            <person name="Teles M."/>
            <person name="MacKenzie S."/>
            <person name="Amaro C."/>
        </authorList>
    </citation>
    <scope>NUCLEOTIDE SEQUENCE</scope>
</reference>
<dbReference type="AlphaFoldDB" id="A0A0E9SU75"/>
<name>A0A0E9SU75_ANGAN</name>
<proteinExistence type="predicted"/>
<feature type="signal peptide" evidence="1">
    <location>
        <begin position="1"/>
        <end position="23"/>
    </location>
</feature>
<reference evidence="2" key="1">
    <citation type="submission" date="2014-11" db="EMBL/GenBank/DDBJ databases">
        <authorList>
            <person name="Amaro Gonzalez C."/>
        </authorList>
    </citation>
    <scope>NUCLEOTIDE SEQUENCE</scope>
</reference>
<evidence type="ECO:0000256" key="1">
    <source>
        <dbReference type="SAM" id="SignalP"/>
    </source>
</evidence>
<feature type="chain" id="PRO_5002432356" evidence="1">
    <location>
        <begin position="24"/>
        <end position="54"/>
    </location>
</feature>
<accession>A0A0E9SU75</accession>
<keyword evidence="1" id="KW-0732">Signal</keyword>
<protein>
    <submittedName>
        <fullName evidence="2">Uncharacterized protein</fullName>
    </submittedName>
</protein>
<evidence type="ECO:0000313" key="2">
    <source>
        <dbReference type="EMBL" id="JAH44215.1"/>
    </source>
</evidence>
<sequence length="54" mass="5796">MLPNAPVCFPGGDFLMWLKVLFACRLCFTEQSLPCGNAGARSVAIGQFLGGWGF</sequence>